<evidence type="ECO:0000313" key="2">
    <source>
        <dbReference type="EMBL" id="KAA6378378.1"/>
    </source>
</evidence>
<dbReference type="Proteomes" id="UP000324800">
    <property type="component" value="Unassembled WGS sequence"/>
</dbReference>
<feature type="compositionally biased region" description="Basic and acidic residues" evidence="1">
    <location>
        <begin position="69"/>
        <end position="82"/>
    </location>
</feature>
<evidence type="ECO:0000313" key="3">
    <source>
        <dbReference type="Proteomes" id="UP000324800"/>
    </source>
</evidence>
<protein>
    <submittedName>
        <fullName evidence="2">Uncharacterized protein</fullName>
    </submittedName>
</protein>
<dbReference type="EMBL" id="SNRW01009188">
    <property type="protein sequence ID" value="KAA6378378.1"/>
    <property type="molecule type" value="Genomic_DNA"/>
</dbReference>
<comment type="caution">
    <text evidence="2">The sequence shown here is derived from an EMBL/GenBank/DDBJ whole genome shotgun (WGS) entry which is preliminary data.</text>
</comment>
<sequence length="82" mass="8935">MTKAFKPRVNEQQQFSPASIKGKEKHKKWNGNENVEPTRGQSASNKSSQGSNAKSQSQKASTVSKSKATPKEAGKKSRSDQT</sequence>
<name>A0A5J4V6P3_9EUKA</name>
<dbReference type="AlphaFoldDB" id="A0A5J4V6P3"/>
<feature type="compositionally biased region" description="Polar residues" evidence="1">
    <location>
        <begin position="31"/>
        <end position="67"/>
    </location>
</feature>
<accession>A0A5J4V6P3</accession>
<organism evidence="2 3">
    <name type="scientific">Streblomastix strix</name>
    <dbReference type="NCBI Taxonomy" id="222440"/>
    <lineage>
        <taxon>Eukaryota</taxon>
        <taxon>Metamonada</taxon>
        <taxon>Preaxostyla</taxon>
        <taxon>Oxymonadida</taxon>
        <taxon>Streblomastigidae</taxon>
        <taxon>Streblomastix</taxon>
    </lineage>
</organism>
<reference evidence="2 3" key="1">
    <citation type="submission" date="2019-03" db="EMBL/GenBank/DDBJ databases">
        <title>Single cell metagenomics reveals metabolic interactions within the superorganism composed of flagellate Streblomastix strix and complex community of Bacteroidetes bacteria on its surface.</title>
        <authorList>
            <person name="Treitli S.C."/>
            <person name="Kolisko M."/>
            <person name="Husnik F."/>
            <person name="Keeling P."/>
            <person name="Hampl V."/>
        </authorList>
    </citation>
    <scope>NUCLEOTIDE SEQUENCE [LARGE SCALE GENOMIC DNA]</scope>
    <source>
        <strain evidence="2">ST1C</strain>
    </source>
</reference>
<gene>
    <name evidence="2" type="ORF">EZS28_026094</name>
</gene>
<proteinExistence type="predicted"/>
<feature type="region of interest" description="Disordered" evidence="1">
    <location>
        <begin position="1"/>
        <end position="82"/>
    </location>
</feature>
<evidence type="ECO:0000256" key="1">
    <source>
        <dbReference type="SAM" id="MobiDB-lite"/>
    </source>
</evidence>